<dbReference type="RefSeq" id="XP_062649825.1">
    <property type="nucleotide sequence ID" value="XM_062788653.1"/>
</dbReference>
<comment type="caution">
    <text evidence="2">The sequence shown here is derived from an EMBL/GenBank/DDBJ whole genome shotgun (WGS) entry which is preliminary data.</text>
</comment>
<dbReference type="EMBL" id="MU853225">
    <property type="protein sequence ID" value="KAK4126054.1"/>
    <property type="molecule type" value="Genomic_DNA"/>
</dbReference>
<name>A0AAN6Z6J4_9PEZI</name>
<dbReference type="Proteomes" id="UP001302602">
    <property type="component" value="Unassembled WGS sequence"/>
</dbReference>
<reference evidence="2" key="1">
    <citation type="journal article" date="2023" name="Mol. Phylogenet. Evol.">
        <title>Genome-scale phylogeny and comparative genomics of the fungal order Sordariales.</title>
        <authorList>
            <person name="Hensen N."/>
            <person name="Bonometti L."/>
            <person name="Westerberg I."/>
            <person name="Brannstrom I.O."/>
            <person name="Guillou S."/>
            <person name="Cros-Aarteil S."/>
            <person name="Calhoun S."/>
            <person name="Haridas S."/>
            <person name="Kuo A."/>
            <person name="Mondo S."/>
            <person name="Pangilinan J."/>
            <person name="Riley R."/>
            <person name="LaButti K."/>
            <person name="Andreopoulos B."/>
            <person name="Lipzen A."/>
            <person name="Chen C."/>
            <person name="Yan M."/>
            <person name="Daum C."/>
            <person name="Ng V."/>
            <person name="Clum A."/>
            <person name="Steindorff A."/>
            <person name="Ohm R.A."/>
            <person name="Martin F."/>
            <person name="Silar P."/>
            <person name="Natvig D.O."/>
            <person name="Lalanne C."/>
            <person name="Gautier V."/>
            <person name="Ament-Velasquez S.L."/>
            <person name="Kruys A."/>
            <person name="Hutchinson M.I."/>
            <person name="Powell A.J."/>
            <person name="Barry K."/>
            <person name="Miller A.N."/>
            <person name="Grigoriev I.V."/>
            <person name="Debuchy R."/>
            <person name="Gladieux P."/>
            <person name="Hiltunen Thoren M."/>
            <person name="Johannesson H."/>
        </authorList>
    </citation>
    <scope>NUCLEOTIDE SEQUENCE</scope>
    <source>
        <strain evidence="2">CBS 731.68</strain>
    </source>
</reference>
<dbReference type="InterPro" id="IPR010730">
    <property type="entry name" value="HET"/>
</dbReference>
<organism evidence="2 3">
    <name type="scientific">Parathielavia appendiculata</name>
    <dbReference type="NCBI Taxonomy" id="2587402"/>
    <lineage>
        <taxon>Eukaryota</taxon>
        <taxon>Fungi</taxon>
        <taxon>Dikarya</taxon>
        <taxon>Ascomycota</taxon>
        <taxon>Pezizomycotina</taxon>
        <taxon>Sordariomycetes</taxon>
        <taxon>Sordariomycetidae</taxon>
        <taxon>Sordariales</taxon>
        <taxon>Chaetomiaceae</taxon>
        <taxon>Parathielavia</taxon>
    </lineage>
</organism>
<feature type="non-terminal residue" evidence="2">
    <location>
        <position position="1"/>
    </location>
</feature>
<dbReference type="InterPro" id="IPR052895">
    <property type="entry name" value="HetReg/Transcr_Mod"/>
</dbReference>
<accession>A0AAN6Z6J4</accession>
<dbReference type="AlphaFoldDB" id="A0AAN6Z6J4"/>
<evidence type="ECO:0000313" key="2">
    <source>
        <dbReference type="EMBL" id="KAK4126054.1"/>
    </source>
</evidence>
<evidence type="ECO:0000259" key="1">
    <source>
        <dbReference type="Pfam" id="PF06985"/>
    </source>
</evidence>
<reference evidence="2" key="2">
    <citation type="submission" date="2023-05" db="EMBL/GenBank/DDBJ databases">
        <authorList>
            <consortium name="Lawrence Berkeley National Laboratory"/>
            <person name="Steindorff A."/>
            <person name="Hensen N."/>
            <person name="Bonometti L."/>
            <person name="Westerberg I."/>
            <person name="Brannstrom I.O."/>
            <person name="Guillou S."/>
            <person name="Cros-Aarteil S."/>
            <person name="Calhoun S."/>
            <person name="Haridas S."/>
            <person name="Kuo A."/>
            <person name="Mondo S."/>
            <person name="Pangilinan J."/>
            <person name="Riley R."/>
            <person name="Labutti K."/>
            <person name="Andreopoulos B."/>
            <person name="Lipzen A."/>
            <person name="Chen C."/>
            <person name="Yanf M."/>
            <person name="Daum C."/>
            <person name="Ng V."/>
            <person name="Clum A."/>
            <person name="Ohm R."/>
            <person name="Martin F."/>
            <person name="Silar P."/>
            <person name="Natvig D."/>
            <person name="Lalanne C."/>
            <person name="Gautier V."/>
            <person name="Ament-Velasquez S.L."/>
            <person name="Kruys A."/>
            <person name="Hutchinson M.I."/>
            <person name="Powell A.J."/>
            <person name="Barry K."/>
            <person name="Miller A.N."/>
            <person name="Grigoriev I.V."/>
            <person name="Debuchy R."/>
            <person name="Gladieux P."/>
            <person name="Thoren M.H."/>
            <person name="Johannesson H."/>
        </authorList>
    </citation>
    <scope>NUCLEOTIDE SEQUENCE</scope>
    <source>
        <strain evidence="2">CBS 731.68</strain>
    </source>
</reference>
<sequence>KPLDPSREEIRLIGFAPSDPRDKSAVISCTLHTKSLFDKAYFVAVSYVWGNPEPTTEILVNGAPFQTTVDFAAALGQAVVWTPVTAEGRLSLRFLADAICISQQDTQEKNHQIPLMRDI</sequence>
<protein>
    <recommendedName>
        <fullName evidence="1">Heterokaryon incompatibility domain-containing protein</fullName>
    </recommendedName>
</protein>
<proteinExistence type="predicted"/>
<dbReference type="PANTHER" id="PTHR24148:SF79">
    <property type="entry name" value="HETEROKARYON INCOMPATIBILITY DOMAIN-CONTAINING PROTEIN"/>
    <property type="match status" value="1"/>
</dbReference>
<gene>
    <name evidence="2" type="ORF">N657DRAFT_569338</name>
</gene>
<evidence type="ECO:0000313" key="3">
    <source>
        <dbReference type="Proteomes" id="UP001302602"/>
    </source>
</evidence>
<feature type="domain" description="Heterokaryon incompatibility" evidence="1">
    <location>
        <begin position="42"/>
        <end position="119"/>
    </location>
</feature>
<keyword evidence="3" id="KW-1185">Reference proteome</keyword>
<dbReference type="Pfam" id="PF06985">
    <property type="entry name" value="HET"/>
    <property type="match status" value="1"/>
</dbReference>
<dbReference type="GeneID" id="87825423"/>
<dbReference type="PANTHER" id="PTHR24148">
    <property type="entry name" value="ANKYRIN REPEAT DOMAIN-CONTAINING PROTEIN 39 HOMOLOG-RELATED"/>
    <property type="match status" value="1"/>
</dbReference>